<dbReference type="Pfam" id="PF00196">
    <property type="entry name" value="GerE"/>
    <property type="match status" value="1"/>
</dbReference>
<dbReference type="AlphaFoldDB" id="A0A239HNS3"/>
<keyword evidence="2" id="KW-0805">Transcription regulation</keyword>
<dbReference type="PANTHER" id="PTHR43214">
    <property type="entry name" value="TWO-COMPONENT RESPONSE REGULATOR"/>
    <property type="match status" value="1"/>
</dbReference>
<dbReference type="OrthoDB" id="3623000at2"/>
<feature type="domain" description="HTH luxR-type" evidence="6">
    <location>
        <begin position="158"/>
        <end position="223"/>
    </location>
</feature>
<dbReference type="RefSeq" id="WP_089399768.1">
    <property type="nucleotide sequence ID" value="NZ_FZOT01000007.1"/>
</dbReference>
<dbReference type="Proteomes" id="UP000198284">
    <property type="component" value="Unassembled WGS sequence"/>
</dbReference>
<dbReference type="SUPFAM" id="SSF46894">
    <property type="entry name" value="C-terminal effector domain of the bipartite response regulators"/>
    <property type="match status" value="1"/>
</dbReference>
<dbReference type="SMART" id="SM00448">
    <property type="entry name" value="REC"/>
    <property type="match status" value="1"/>
</dbReference>
<evidence type="ECO:0000256" key="1">
    <source>
        <dbReference type="ARBA" id="ARBA00022553"/>
    </source>
</evidence>
<keyword evidence="3" id="KW-0238">DNA-binding</keyword>
<dbReference type="PROSITE" id="PS50043">
    <property type="entry name" value="HTH_LUXR_2"/>
    <property type="match status" value="1"/>
</dbReference>
<dbReference type="CDD" id="cd06170">
    <property type="entry name" value="LuxR_C_like"/>
    <property type="match status" value="1"/>
</dbReference>
<dbReference type="PROSITE" id="PS50110">
    <property type="entry name" value="RESPONSE_REGULATORY"/>
    <property type="match status" value="1"/>
</dbReference>
<dbReference type="InterPro" id="IPR001789">
    <property type="entry name" value="Sig_transdc_resp-reg_receiver"/>
</dbReference>
<dbReference type="GO" id="GO:0003677">
    <property type="term" value="F:DNA binding"/>
    <property type="evidence" value="ECO:0007669"/>
    <property type="project" value="UniProtKB-KW"/>
</dbReference>
<dbReference type="GO" id="GO:0006355">
    <property type="term" value="P:regulation of DNA-templated transcription"/>
    <property type="evidence" value="ECO:0007669"/>
    <property type="project" value="InterPro"/>
</dbReference>
<feature type="modified residue" description="4-aspartylphosphate" evidence="5">
    <location>
        <position position="60"/>
    </location>
</feature>
<evidence type="ECO:0000256" key="2">
    <source>
        <dbReference type="ARBA" id="ARBA00023015"/>
    </source>
</evidence>
<name>A0A239HNS3_9BURK</name>
<accession>A0A239HNS3</accession>
<keyword evidence="9" id="KW-1185">Reference proteome</keyword>
<dbReference type="InterPro" id="IPR039420">
    <property type="entry name" value="WalR-like"/>
</dbReference>
<dbReference type="InterPro" id="IPR000792">
    <property type="entry name" value="Tscrpt_reg_LuxR_C"/>
</dbReference>
<feature type="domain" description="Response regulatory" evidence="7">
    <location>
        <begin position="9"/>
        <end position="125"/>
    </location>
</feature>
<evidence type="ECO:0000256" key="5">
    <source>
        <dbReference type="PROSITE-ProRule" id="PRU00169"/>
    </source>
</evidence>
<dbReference type="SUPFAM" id="SSF52172">
    <property type="entry name" value="CheY-like"/>
    <property type="match status" value="1"/>
</dbReference>
<dbReference type="InterPro" id="IPR016032">
    <property type="entry name" value="Sig_transdc_resp-reg_C-effctor"/>
</dbReference>
<evidence type="ECO:0000256" key="4">
    <source>
        <dbReference type="ARBA" id="ARBA00023163"/>
    </source>
</evidence>
<evidence type="ECO:0000313" key="9">
    <source>
        <dbReference type="Proteomes" id="UP000198284"/>
    </source>
</evidence>
<dbReference type="Pfam" id="PF00072">
    <property type="entry name" value="Response_reg"/>
    <property type="match status" value="1"/>
</dbReference>
<organism evidence="8 9">
    <name type="scientific">Noviherbaspirillum humi</name>
    <dbReference type="NCBI Taxonomy" id="1688639"/>
    <lineage>
        <taxon>Bacteria</taxon>
        <taxon>Pseudomonadati</taxon>
        <taxon>Pseudomonadota</taxon>
        <taxon>Betaproteobacteria</taxon>
        <taxon>Burkholderiales</taxon>
        <taxon>Oxalobacteraceae</taxon>
        <taxon>Noviherbaspirillum</taxon>
    </lineage>
</organism>
<gene>
    <name evidence="8" type="ORF">SAMN06265795_10778</name>
</gene>
<reference evidence="8 9" key="1">
    <citation type="submission" date="2017-06" db="EMBL/GenBank/DDBJ databases">
        <authorList>
            <person name="Kim H.J."/>
            <person name="Triplett B.A."/>
        </authorList>
    </citation>
    <scope>NUCLEOTIDE SEQUENCE [LARGE SCALE GENOMIC DNA]</scope>
    <source>
        <strain evidence="8 9">U15</strain>
    </source>
</reference>
<evidence type="ECO:0000313" key="8">
    <source>
        <dbReference type="EMBL" id="SNS82748.1"/>
    </source>
</evidence>
<dbReference type="PRINTS" id="PR00038">
    <property type="entry name" value="HTHLUXR"/>
</dbReference>
<evidence type="ECO:0000259" key="7">
    <source>
        <dbReference type="PROSITE" id="PS50110"/>
    </source>
</evidence>
<proteinExistence type="predicted"/>
<dbReference type="CDD" id="cd17535">
    <property type="entry name" value="REC_NarL-like"/>
    <property type="match status" value="1"/>
</dbReference>
<dbReference type="PANTHER" id="PTHR43214:SF41">
    <property type="entry name" value="NITRATE_NITRITE RESPONSE REGULATOR PROTEIN NARP"/>
    <property type="match status" value="1"/>
</dbReference>
<evidence type="ECO:0000259" key="6">
    <source>
        <dbReference type="PROSITE" id="PS50043"/>
    </source>
</evidence>
<dbReference type="Gene3D" id="3.40.50.2300">
    <property type="match status" value="1"/>
</dbReference>
<dbReference type="InterPro" id="IPR011006">
    <property type="entry name" value="CheY-like_superfamily"/>
</dbReference>
<evidence type="ECO:0000256" key="3">
    <source>
        <dbReference type="ARBA" id="ARBA00023125"/>
    </source>
</evidence>
<dbReference type="InterPro" id="IPR058245">
    <property type="entry name" value="NreC/VraR/RcsB-like_REC"/>
</dbReference>
<keyword evidence="1 5" id="KW-0597">Phosphoprotein</keyword>
<dbReference type="SMART" id="SM00421">
    <property type="entry name" value="HTH_LUXR"/>
    <property type="match status" value="1"/>
</dbReference>
<sequence>MIESPSPVTVAIVEDNPKYQAFFTEAVKSDTRFQLMGTAGNGAEAKRLADHCRARLYLVDLGLPDISGIEVIRHISDTQPEADLMVISMFGDEDNIIASVEAGATGYLLKDGSREEIVESMLAILQGGSPMSPMVARKLLSRFQAKSVQAAASPAPKVSATSTALTAREVEVLRLLAKGLTFDEVSTSLFISAHTVAQHVKNTYRKLSVKSRAEAVYEAARAGIIEM</sequence>
<keyword evidence="4" id="KW-0804">Transcription</keyword>
<protein>
    <submittedName>
        <fullName evidence="8">Two component transcriptional regulator, LuxR family</fullName>
    </submittedName>
</protein>
<dbReference type="EMBL" id="FZOT01000007">
    <property type="protein sequence ID" value="SNS82748.1"/>
    <property type="molecule type" value="Genomic_DNA"/>
</dbReference>
<dbReference type="GO" id="GO:0000160">
    <property type="term" value="P:phosphorelay signal transduction system"/>
    <property type="evidence" value="ECO:0007669"/>
    <property type="project" value="InterPro"/>
</dbReference>